<dbReference type="InterPro" id="IPR001584">
    <property type="entry name" value="Integrase_cat-core"/>
</dbReference>
<dbReference type="Proteomes" id="UP001055439">
    <property type="component" value="Chromosome 6"/>
</dbReference>
<dbReference type="EMBL" id="CP097508">
    <property type="protein sequence ID" value="URE13498.1"/>
    <property type="molecule type" value="Genomic_DNA"/>
</dbReference>
<dbReference type="GO" id="GO:0003676">
    <property type="term" value="F:nucleic acid binding"/>
    <property type="evidence" value="ECO:0007669"/>
    <property type="project" value="InterPro"/>
</dbReference>
<feature type="region of interest" description="Disordered" evidence="4">
    <location>
        <begin position="1"/>
        <end position="30"/>
    </location>
</feature>
<dbReference type="InterPro" id="IPR054722">
    <property type="entry name" value="PolX-like_BBD"/>
</dbReference>
<keyword evidence="1" id="KW-0645">Protease</keyword>
<dbReference type="InterPro" id="IPR013103">
    <property type="entry name" value="RVT_2"/>
</dbReference>
<reference evidence="6" key="1">
    <citation type="submission" date="2022-05" db="EMBL/GenBank/DDBJ databases">
        <title>The Musa troglodytarum L. genome provides insights into the mechanism of non-climacteric behaviour and enrichment of carotenoids.</title>
        <authorList>
            <person name="Wang J."/>
        </authorList>
    </citation>
    <scope>NUCLEOTIDE SEQUENCE</scope>
    <source>
        <tissue evidence="6">Leaf</tissue>
    </source>
</reference>
<dbReference type="PANTHER" id="PTHR42648:SF28">
    <property type="entry name" value="TRANSPOSON-ENCODED PROTEIN WITH RIBONUCLEASE H-LIKE AND RETROVIRUS ZINC FINGER-LIKE DOMAINS"/>
    <property type="match status" value="1"/>
</dbReference>
<dbReference type="PANTHER" id="PTHR42648">
    <property type="entry name" value="TRANSPOSASE, PUTATIVE-RELATED"/>
    <property type="match status" value="1"/>
</dbReference>
<dbReference type="SUPFAM" id="SSF53098">
    <property type="entry name" value="Ribonuclease H-like"/>
    <property type="match status" value="1"/>
</dbReference>
<evidence type="ECO:0000259" key="5">
    <source>
        <dbReference type="PROSITE" id="PS50994"/>
    </source>
</evidence>
<dbReference type="Pfam" id="PF25597">
    <property type="entry name" value="SH3_retrovirus"/>
    <property type="match status" value="1"/>
</dbReference>
<organism evidence="6 7">
    <name type="scientific">Musa troglodytarum</name>
    <name type="common">fe'i banana</name>
    <dbReference type="NCBI Taxonomy" id="320322"/>
    <lineage>
        <taxon>Eukaryota</taxon>
        <taxon>Viridiplantae</taxon>
        <taxon>Streptophyta</taxon>
        <taxon>Embryophyta</taxon>
        <taxon>Tracheophyta</taxon>
        <taxon>Spermatophyta</taxon>
        <taxon>Magnoliopsida</taxon>
        <taxon>Liliopsida</taxon>
        <taxon>Zingiberales</taxon>
        <taxon>Musaceae</taxon>
        <taxon>Musa</taxon>
    </lineage>
</organism>
<dbReference type="Pfam" id="PF00665">
    <property type="entry name" value="rve"/>
    <property type="match status" value="1"/>
</dbReference>
<dbReference type="Pfam" id="PF07727">
    <property type="entry name" value="RVT_2"/>
    <property type="match status" value="1"/>
</dbReference>
<dbReference type="GO" id="GO:0006508">
    <property type="term" value="P:proteolysis"/>
    <property type="evidence" value="ECO:0007669"/>
    <property type="project" value="UniProtKB-KW"/>
</dbReference>
<name>A0A9E7GI66_9LILI</name>
<accession>A0A9E7GI66</accession>
<dbReference type="PROSITE" id="PS50994">
    <property type="entry name" value="INTEGRASE"/>
    <property type="match status" value="1"/>
</dbReference>
<evidence type="ECO:0000256" key="3">
    <source>
        <dbReference type="ARBA" id="ARBA00022801"/>
    </source>
</evidence>
<dbReference type="GO" id="GO:0046872">
    <property type="term" value="F:metal ion binding"/>
    <property type="evidence" value="ECO:0007669"/>
    <property type="project" value="UniProtKB-KW"/>
</dbReference>
<gene>
    <name evidence="6" type="ORF">MUK42_30255</name>
</gene>
<evidence type="ECO:0000313" key="7">
    <source>
        <dbReference type="Proteomes" id="UP001055439"/>
    </source>
</evidence>
<evidence type="ECO:0000313" key="6">
    <source>
        <dbReference type="EMBL" id="URE13498.1"/>
    </source>
</evidence>
<feature type="compositionally biased region" description="Gly residues" evidence="4">
    <location>
        <begin position="10"/>
        <end position="23"/>
    </location>
</feature>
<dbReference type="InterPro" id="IPR039537">
    <property type="entry name" value="Retrotran_Ty1/copia-like"/>
</dbReference>
<dbReference type="InterPro" id="IPR057670">
    <property type="entry name" value="SH3_retrovirus"/>
</dbReference>
<dbReference type="InterPro" id="IPR012337">
    <property type="entry name" value="RNaseH-like_sf"/>
</dbReference>
<proteinExistence type="predicted"/>
<sequence length="691" mass="78888">MGQRLNRPARGGGTMRTADGGGTAAKRAPPSLHGAAVARLQDFEWIIDTGASYHATPWREFFTTYRSENFGIVKMDNHGTTDINGIGDIHIKTNLGCKLVLKDVRKMHALDRVYTDVCGPLRTKTPNGSTNVPDISGALYFVTFIDDFSRKVWAYALKTKDQVIGVFKEFHARVERETERQLKCIRSDNGGEYTGLFDDYCRSHGIQHEMTVPGTPQHNAIIERMNRTIMEKIRCMLSQAKLPKRFWDEALRTTVDVINLSPYTALDVDVAEHVWSGKDVSYKHLRVFGCRAFAHIPDNERSKLDGKTKECIFLGYSHDQFGYRLWDPEKQNVFRSRDVIFFEDQTLEDLKKKAPAKTSAEGLEDYDPAIPPVYQGDGGDVQEDGVEPDINLPIGHVEQEEVEEQLPAEPQLRRSSRQRQPSKRYSTYEYVMFTDAGEPESYQEAVESEQKKMLKTQEYCSQPKYKARLVVKALVKRKLDVKTAFLHGDLEEEIYMEQPEDFKVKGKENFVCKLRKSLYGLKQAPRRLKKELSESFAMKDMRPAKQILGMQISRDRKTKKIWPDIAYAMGVTSRFLANPGKNLGSMKWILRYLGGSSKHENSWIRNSSVGNAKIFWNVEFLLGDGKYTLMASAPPVLPTNILRCSLLRDDRASLPSSVGQFFRSVSQKIDFRMPKAEFSIERTLETKHLDV</sequence>
<keyword evidence="3" id="KW-0378">Hydrolase</keyword>
<dbReference type="AlphaFoldDB" id="A0A9E7GI66"/>
<evidence type="ECO:0000256" key="4">
    <source>
        <dbReference type="SAM" id="MobiDB-lite"/>
    </source>
</evidence>
<dbReference type="Pfam" id="PF22936">
    <property type="entry name" value="Pol_BBD"/>
    <property type="match status" value="1"/>
</dbReference>
<dbReference type="Gene3D" id="3.30.420.10">
    <property type="entry name" value="Ribonuclease H-like superfamily/Ribonuclease H"/>
    <property type="match status" value="1"/>
</dbReference>
<dbReference type="InterPro" id="IPR036397">
    <property type="entry name" value="RNaseH_sf"/>
</dbReference>
<evidence type="ECO:0000256" key="2">
    <source>
        <dbReference type="ARBA" id="ARBA00022723"/>
    </source>
</evidence>
<keyword evidence="7" id="KW-1185">Reference proteome</keyword>
<dbReference type="GO" id="GO:0015074">
    <property type="term" value="P:DNA integration"/>
    <property type="evidence" value="ECO:0007669"/>
    <property type="project" value="InterPro"/>
</dbReference>
<keyword evidence="2" id="KW-0479">Metal-binding</keyword>
<protein>
    <submittedName>
        <fullName evidence="6">Retrotransposon protein</fullName>
    </submittedName>
</protein>
<feature type="region of interest" description="Disordered" evidence="4">
    <location>
        <begin position="398"/>
        <end position="423"/>
    </location>
</feature>
<evidence type="ECO:0000256" key="1">
    <source>
        <dbReference type="ARBA" id="ARBA00022670"/>
    </source>
</evidence>
<dbReference type="GO" id="GO:0008233">
    <property type="term" value="F:peptidase activity"/>
    <property type="evidence" value="ECO:0007669"/>
    <property type="project" value="UniProtKB-KW"/>
</dbReference>
<dbReference type="OrthoDB" id="695883at2759"/>
<feature type="domain" description="Integrase catalytic" evidence="5">
    <location>
        <begin position="104"/>
        <end position="279"/>
    </location>
</feature>